<name>W7LRI3_GIBM7</name>
<sequence>MILNCSASFPLALRLVLIREMGERGGALGQCAWAETGWKRVGNARREAQAIASYSGLVWTPEGAGVGAAPRSSQLVRRCRTASGSCTEGRVSQGLGLANNPPDPPLTVQCSAVQYL</sequence>
<dbReference type="GeneID" id="30072216"/>
<reference evidence="1 2" key="1">
    <citation type="journal article" date="2010" name="Nature">
        <title>Comparative genomics reveals mobile pathogenicity chromosomes in Fusarium.</title>
        <authorList>
            <person name="Ma L.J."/>
            <person name="van der Does H.C."/>
            <person name="Borkovich K.A."/>
            <person name="Coleman J.J."/>
            <person name="Daboussi M.J."/>
            <person name="Di Pietro A."/>
            <person name="Dufresne M."/>
            <person name="Freitag M."/>
            <person name="Grabherr M."/>
            <person name="Henrissat B."/>
            <person name="Houterman P.M."/>
            <person name="Kang S."/>
            <person name="Shim W.B."/>
            <person name="Woloshuk C."/>
            <person name="Xie X."/>
            <person name="Xu J.R."/>
            <person name="Antoniw J."/>
            <person name="Baker S.E."/>
            <person name="Bluhm B.H."/>
            <person name="Breakspear A."/>
            <person name="Brown D.W."/>
            <person name="Butchko R.A."/>
            <person name="Chapman S."/>
            <person name="Coulson R."/>
            <person name="Coutinho P.M."/>
            <person name="Danchin E.G."/>
            <person name="Diener A."/>
            <person name="Gale L.R."/>
            <person name="Gardiner D.M."/>
            <person name="Goff S."/>
            <person name="Hammond-Kosack K.E."/>
            <person name="Hilburn K."/>
            <person name="Hua-Van A."/>
            <person name="Jonkers W."/>
            <person name="Kazan K."/>
            <person name="Kodira C.D."/>
            <person name="Koehrsen M."/>
            <person name="Kumar L."/>
            <person name="Lee Y.H."/>
            <person name="Li L."/>
            <person name="Manners J.M."/>
            <person name="Miranda-Saavedra D."/>
            <person name="Mukherjee M."/>
            <person name="Park G."/>
            <person name="Park J."/>
            <person name="Park S.Y."/>
            <person name="Proctor R.H."/>
            <person name="Regev A."/>
            <person name="Ruiz-Roldan M.C."/>
            <person name="Sain D."/>
            <person name="Sakthikumar S."/>
            <person name="Sykes S."/>
            <person name="Schwartz D.C."/>
            <person name="Turgeon B.G."/>
            <person name="Wapinski I."/>
            <person name="Yoder O."/>
            <person name="Young S."/>
            <person name="Zeng Q."/>
            <person name="Zhou S."/>
            <person name="Galagan J."/>
            <person name="Cuomo C.A."/>
            <person name="Kistler H.C."/>
            <person name="Rep M."/>
        </authorList>
    </citation>
    <scope>NUCLEOTIDE SEQUENCE [LARGE SCALE GENOMIC DNA]</scope>
    <source>
        <strain evidence="1">7600</strain>
        <strain evidence="2">M3125 / FGSC 7600</strain>
    </source>
</reference>
<accession>W7LRI3</accession>
<dbReference type="AlphaFoldDB" id="W7LRI3"/>
<dbReference type="RefSeq" id="XP_018747992.1">
    <property type="nucleotide sequence ID" value="XM_018904461.1"/>
</dbReference>
<dbReference type="EMBL" id="DS022245">
    <property type="protein sequence ID" value="EWG41801.1"/>
    <property type="molecule type" value="Genomic_DNA"/>
</dbReference>
<dbReference type="EMBL" id="DS022245">
    <property type="protein sequence ID" value="EWG41802.1"/>
    <property type="molecule type" value="Genomic_DNA"/>
</dbReference>
<organism evidence="1 2">
    <name type="scientific">Gibberella moniliformis (strain M3125 / FGSC 7600)</name>
    <name type="common">Maize ear and stalk rot fungus</name>
    <name type="synonym">Fusarium verticillioides</name>
    <dbReference type="NCBI Taxonomy" id="334819"/>
    <lineage>
        <taxon>Eukaryota</taxon>
        <taxon>Fungi</taxon>
        <taxon>Dikarya</taxon>
        <taxon>Ascomycota</taxon>
        <taxon>Pezizomycotina</taxon>
        <taxon>Sordariomycetes</taxon>
        <taxon>Hypocreomycetidae</taxon>
        <taxon>Hypocreales</taxon>
        <taxon>Nectriaceae</taxon>
        <taxon>Fusarium</taxon>
        <taxon>Fusarium fujikuroi species complex</taxon>
    </lineage>
</organism>
<gene>
    <name evidence="1" type="ORF">FVEG_15340</name>
</gene>
<dbReference type="Proteomes" id="UP000009096">
    <property type="component" value="Chromosome 2"/>
</dbReference>
<reference evidence="1" key="2">
    <citation type="submission" date="2013-11" db="EMBL/GenBank/DDBJ databases">
        <authorList>
            <consortium name="The Broad Institute Genome Sequencing Platform"/>
            <person name="Ma L.-J."/>
            <person name="Corby-Kistler H."/>
            <person name="Broz K."/>
            <person name="Gale L.R."/>
            <person name="Jonkers W."/>
            <person name="O'Donnell K."/>
            <person name="Ploetz R."/>
            <person name="Steinberg C."/>
            <person name="Schwartz D.C."/>
            <person name="VanEtten H."/>
            <person name="Zhou S."/>
            <person name="Young S.K."/>
            <person name="Zeng Q."/>
            <person name="Gargeya S."/>
            <person name="Fitzgerald M."/>
            <person name="Abouelleil A."/>
            <person name="Alvarado L."/>
            <person name="Chapman S.B."/>
            <person name="Gainer-Dewar J."/>
            <person name="Goldberg J."/>
            <person name="Griggs A."/>
            <person name="Gujja S."/>
            <person name="Hansen M."/>
            <person name="Howarth C."/>
            <person name="Imamovic A."/>
            <person name="Ireland A."/>
            <person name="Larimer J."/>
            <person name="McCowan C."/>
            <person name="Murphy C."/>
            <person name="Pearson M."/>
            <person name="Poon T.W."/>
            <person name="Priest M."/>
            <person name="Roberts A."/>
            <person name="Saif S."/>
            <person name="Shea T."/>
            <person name="Sykes S."/>
            <person name="Wortman J."/>
            <person name="Nusbaum C."/>
            <person name="Birren B."/>
        </authorList>
    </citation>
    <scope>NUCLEOTIDE SEQUENCE</scope>
    <source>
        <strain evidence="1">7600</strain>
    </source>
</reference>
<dbReference type="EMBL" id="DS022245">
    <property type="protein sequence ID" value="EWG41803.1"/>
    <property type="molecule type" value="Genomic_DNA"/>
</dbReference>
<protein>
    <submittedName>
        <fullName evidence="1">Uncharacterized protein</fullName>
    </submittedName>
</protein>
<dbReference type="KEGG" id="fvr:FVEG_15340"/>
<dbReference type="VEuPathDB" id="FungiDB:FVEG_15340"/>
<dbReference type="RefSeq" id="XP_018747993.1">
    <property type="nucleotide sequence ID" value="XM_018904462.1"/>
</dbReference>
<evidence type="ECO:0000313" key="2">
    <source>
        <dbReference type="Proteomes" id="UP000009096"/>
    </source>
</evidence>
<keyword evidence="2" id="KW-1185">Reference proteome</keyword>
<evidence type="ECO:0000313" key="1">
    <source>
        <dbReference type="EMBL" id="EWG41803.1"/>
    </source>
</evidence>
<proteinExistence type="predicted"/>
<dbReference type="RefSeq" id="XP_018747994.1">
    <property type="nucleotide sequence ID" value="XM_018904463.1"/>
</dbReference>